<proteinExistence type="predicted"/>
<dbReference type="AlphaFoldDB" id="X1VB13"/>
<evidence type="ECO:0000313" key="1">
    <source>
        <dbReference type="EMBL" id="GAJ10546.1"/>
    </source>
</evidence>
<comment type="caution">
    <text evidence="1">The sequence shown here is derived from an EMBL/GenBank/DDBJ whole genome shotgun (WGS) entry which is preliminary data.</text>
</comment>
<sequence>NSEHTEAIESVTACYDDWNTKDIALTDCEYSSSDPEVAIVNIVGNEVWVRAVGTGDAYILVSYTEGDLWTGKMTETDIVGVFVN</sequence>
<gene>
    <name evidence="1" type="ORF">S12H4_52764</name>
</gene>
<dbReference type="SUPFAM" id="SSF49373">
    <property type="entry name" value="Invasin/intimin cell-adhesion fragments"/>
    <property type="match status" value="1"/>
</dbReference>
<name>X1VB13_9ZZZZ</name>
<dbReference type="InterPro" id="IPR008964">
    <property type="entry name" value="Invasin/intimin_cell_adhesion"/>
</dbReference>
<reference evidence="1" key="1">
    <citation type="journal article" date="2014" name="Front. Microbiol.">
        <title>High frequency of phylogenetically diverse reductive dehalogenase-homologous genes in deep subseafloor sedimentary metagenomes.</title>
        <authorList>
            <person name="Kawai M."/>
            <person name="Futagami T."/>
            <person name="Toyoda A."/>
            <person name="Takaki Y."/>
            <person name="Nishi S."/>
            <person name="Hori S."/>
            <person name="Arai W."/>
            <person name="Tsubouchi T."/>
            <person name="Morono Y."/>
            <person name="Uchiyama I."/>
            <person name="Ito T."/>
            <person name="Fujiyama A."/>
            <person name="Inagaki F."/>
            <person name="Takami H."/>
        </authorList>
    </citation>
    <scope>NUCLEOTIDE SEQUENCE</scope>
    <source>
        <strain evidence="1">Expedition CK06-06</strain>
    </source>
</reference>
<dbReference type="EMBL" id="BARW01033512">
    <property type="protein sequence ID" value="GAJ10546.1"/>
    <property type="molecule type" value="Genomic_DNA"/>
</dbReference>
<dbReference type="Gene3D" id="2.60.40.1080">
    <property type="match status" value="1"/>
</dbReference>
<protein>
    <submittedName>
        <fullName evidence="1">Uncharacterized protein</fullName>
    </submittedName>
</protein>
<feature type="non-terminal residue" evidence="1">
    <location>
        <position position="1"/>
    </location>
</feature>
<accession>X1VB13</accession>
<organism evidence="1">
    <name type="scientific">marine sediment metagenome</name>
    <dbReference type="NCBI Taxonomy" id="412755"/>
    <lineage>
        <taxon>unclassified sequences</taxon>
        <taxon>metagenomes</taxon>
        <taxon>ecological metagenomes</taxon>
    </lineage>
</organism>